<dbReference type="Gene3D" id="3.40.640.10">
    <property type="entry name" value="Type I PLP-dependent aspartate aminotransferase-like (Major domain)"/>
    <property type="match status" value="1"/>
</dbReference>
<reference evidence="7 9" key="1">
    <citation type="submission" date="2018-06" db="EMBL/GenBank/DDBJ databases">
        <title>Comparative genomics of rhizobia nodulating Arachis hypogaea in China.</title>
        <authorList>
            <person name="Li Y."/>
        </authorList>
    </citation>
    <scope>NUCLEOTIDE SEQUENCE [LARGE SCALE GENOMIC DNA]</scope>
    <source>
        <strain evidence="7 9">CCBAU 51670</strain>
    </source>
</reference>
<dbReference type="CDD" id="cd00609">
    <property type="entry name" value="AAT_like"/>
    <property type="match status" value="1"/>
</dbReference>
<dbReference type="Gene3D" id="1.10.10.10">
    <property type="entry name" value="Winged helix-like DNA-binding domain superfamily/Winged helix DNA-binding domain"/>
    <property type="match status" value="1"/>
</dbReference>
<evidence type="ECO:0000256" key="3">
    <source>
        <dbReference type="ARBA" id="ARBA00023015"/>
    </source>
</evidence>
<dbReference type="EMBL" id="CP030053">
    <property type="protein sequence ID" value="QAU45488.1"/>
    <property type="molecule type" value="Genomic_DNA"/>
</dbReference>
<comment type="similarity">
    <text evidence="1">In the C-terminal section; belongs to the class-I pyridoxal-phosphate-dependent aminotransferase family.</text>
</comment>
<evidence type="ECO:0000256" key="2">
    <source>
        <dbReference type="ARBA" id="ARBA00022898"/>
    </source>
</evidence>
<dbReference type="Pfam" id="PF00155">
    <property type="entry name" value="Aminotran_1_2"/>
    <property type="match status" value="1"/>
</dbReference>
<dbReference type="InterPro" id="IPR000524">
    <property type="entry name" value="Tscrpt_reg_HTH_GntR"/>
</dbReference>
<dbReference type="InterPro" id="IPR015424">
    <property type="entry name" value="PyrdxlP-dep_Trfase"/>
</dbReference>
<evidence type="ECO:0000256" key="1">
    <source>
        <dbReference type="ARBA" id="ARBA00005384"/>
    </source>
</evidence>
<dbReference type="GO" id="GO:0030170">
    <property type="term" value="F:pyridoxal phosphate binding"/>
    <property type="evidence" value="ECO:0007669"/>
    <property type="project" value="InterPro"/>
</dbReference>
<keyword evidence="2" id="KW-0663">Pyridoxal phosphate</keyword>
<keyword evidence="10" id="KW-1185">Reference proteome</keyword>
<dbReference type="GO" id="GO:0003677">
    <property type="term" value="F:DNA binding"/>
    <property type="evidence" value="ECO:0007669"/>
    <property type="project" value="UniProtKB-KW"/>
</dbReference>
<evidence type="ECO:0000259" key="6">
    <source>
        <dbReference type="PROSITE" id="PS50949"/>
    </source>
</evidence>
<dbReference type="SUPFAM" id="SSF46785">
    <property type="entry name" value="Winged helix' DNA-binding domain"/>
    <property type="match status" value="1"/>
</dbReference>
<dbReference type="InterPro" id="IPR015422">
    <property type="entry name" value="PyrdxlP-dep_Trfase_small"/>
</dbReference>
<dbReference type="PANTHER" id="PTHR46577">
    <property type="entry name" value="HTH-TYPE TRANSCRIPTIONAL REGULATORY PROTEIN GABR"/>
    <property type="match status" value="1"/>
</dbReference>
<evidence type="ECO:0000256" key="5">
    <source>
        <dbReference type="ARBA" id="ARBA00023163"/>
    </source>
</evidence>
<dbReference type="SMART" id="SM00345">
    <property type="entry name" value="HTH_GNTR"/>
    <property type="match status" value="1"/>
</dbReference>
<dbReference type="Pfam" id="PF00392">
    <property type="entry name" value="GntR"/>
    <property type="match status" value="1"/>
</dbReference>
<dbReference type="InterPro" id="IPR051446">
    <property type="entry name" value="HTH_trans_reg/aminotransferase"/>
</dbReference>
<dbReference type="Gene3D" id="3.90.1150.10">
    <property type="entry name" value="Aspartate Aminotransferase, domain 1"/>
    <property type="match status" value="1"/>
</dbReference>
<gene>
    <name evidence="8" type="ORF">EAS56_21280</name>
    <name evidence="7" type="ORF">XH91_09040</name>
</gene>
<dbReference type="Proteomes" id="UP000288972">
    <property type="component" value="Chromosome"/>
</dbReference>
<dbReference type="Proteomes" id="UP000290401">
    <property type="component" value="Unassembled WGS sequence"/>
</dbReference>
<dbReference type="InterPro" id="IPR015421">
    <property type="entry name" value="PyrdxlP-dep_Trfase_major"/>
</dbReference>
<name>A0AAE6C7A7_9BRAD</name>
<proteinExistence type="inferred from homology"/>
<organism evidence="7 9">
    <name type="scientific">Bradyrhizobium guangzhouense</name>
    <dbReference type="NCBI Taxonomy" id="1325095"/>
    <lineage>
        <taxon>Bacteria</taxon>
        <taxon>Pseudomonadati</taxon>
        <taxon>Pseudomonadota</taxon>
        <taxon>Alphaproteobacteria</taxon>
        <taxon>Hyphomicrobiales</taxon>
        <taxon>Nitrobacteraceae</taxon>
        <taxon>Bradyrhizobium</taxon>
    </lineage>
</organism>
<keyword evidence="4" id="KW-0238">DNA-binding</keyword>
<dbReference type="KEGG" id="bgz:XH91_09040"/>
<dbReference type="GO" id="GO:0008483">
    <property type="term" value="F:transaminase activity"/>
    <property type="evidence" value="ECO:0007669"/>
    <property type="project" value="UniProtKB-KW"/>
</dbReference>
<evidence type="ECO:0000313" key="10">
    <source>
        <dbReference type="Proteomes" id="UP000290401"/>
    </source>
</evidence>
<dbReference type="SUPFAM" id="SSF53383">
    <property type="entry name" value="PLP-dependent transferases"/>
    <property type="match status" value="1"/>
</dbReference>
<dbReference type="EMBL" id="RDQZ01000018">
    <property type="protein sequence ID" value="RXH10977.1"/>
    <property type="molecule type" value="Genomic_DNA"/>
</dbReference>
<dbReference type="PROSITE" id="PS50949">
    <property type="entry name" value="HTH_GNTR"/>
    <property type="match status" value="1"/>
</dbReference>
<dbReference type="InterPro" id="IPR004839">
    <property type="entry name" value="Aminotransferase_I/II_large"/>
</dbReference>
<evidence type="ECO:0000256" key="4">
    <source>
        <dbReference type="ARBA" id="ARBA00023125"/>
    </source>
</evidence>
<evidence type="ECO:0000313" key="9">
    <source>
        <dbReference type="Proteomes" id="UP000288972"/>
    </source>
</evidence>
<dbReference type="InterPro" id="IPR036390">
    <property type="entry name" value="WH_DNA-bd_sf"/>
</dbReference>
<keyword evidence="5" id="KW-0804">Transcription</keyword>
<protein>
    <submittedName>
        <fullName evidence="7">PLP-dependent aminotransferase family protein</fullName>
    </submittedName>
</protein>
<dbReference type="AlphaFoldDB" id="A0AAE6C7A7"/>
<evidence type="ECO:0000313" key="7">
    <source>
        <dbReference type="EMBL" id="QAU45488.1"/>
    </source>
</evidence>
<keyword evidence="7" id="KW-0808">Transferase</keyword>
<feature type="domain" description="HTH gntR-type" evidence="6">
    <location>
        <begin position="17"/>
        <end position="85"/>
    </location>
</feature>
<dbReference type="PANTHER" id="PTHR46577:SF1">
    <property type="entry name" value="HTH-TYPE TRANSCRIPTIONAL REGULATORY PROTEIN GABR"/>
    <property type="match status" value="1"/>
</dbReference>
<keyword evidence="7" id="KW-0032">Aminotransferase</keyword>
<reference evidence="8 10" key="2">
    <citation type="submission" date="2018-10" db="EMBL/GenBank/DDBJ databases">
        <title>Bradyrhizobium sp. nov., effective nodules isolated from peanut in China.</title>
        <authorList>
            <person name="Li Y."/>
        </authorList>
    </citation>
    <scope>NUCLEOTIDE SEQUENCE [LARGE SCALE GENOMIC DNA]</scope>
    <source>
        <strain evidence="8 10">CCBAU 53426</strain>
    </source>
</reference>
<accession>A0AAE6C7A7</accession>
<dbReference type="InterPro" id="IPR036388">
    <property type="entry name" value="WH-like_DNA-bd_sf"/>
</dbReference>
<keyword evidence="3" id="KW-0805">Transcription regulation</keyword>
<sequence length="463" mass="50123">MDQTCMDWTPTISELSGPRYQRIVEAMEADIAAGRLVRGQQLPTQRALAKALGIDLTTVTRAYTEARRRGIMEARVGQGSFVSETSARRTVDLPHPVAIDLSMNVPPHPLEAQLDERIIAGLEVLRAQSGLTAFLNYQPPGGSAHEREVAARWMRARVPHAQADRLVIYPGAQTILFNLLAHLARPGDIVLTEALTFPGIKAAAAQLGVKLIGVAMDDGGILPDALAKACRSYKPKAVYLIPTLHNPTTATLSSERRSAIAKIIRDAETVLIEDDAYGLLDRSVSPVANLIPERTYLATTLSKCIAPALRVAYLLAPDGGAQLQMRNHLQATVQMPAPLMVALVTHWLESGIADRIITAIRDEAVGRQQLAQRALKGFQFQAKPAAHHLWLRLPEGLGRRDVTAQLLRDGLAVVASDSFVADGNPPNAARLSLGAARNRAELTQALRILIGALQRPADARQIV</sequence>
<dbReference type="GO" id="GO:0003700">
    <property type="term" value="F:DNA-binding transcription factor activity"/>
    <property type="evidence" value="ECO:0007669"/>
    <property type="project" value="InterPro"/>
</dbReference>
<dbReference type="CDD" id="cd07377">
    <property type="entry name" value="WHTH_GntR"/>
    <property type="match status" value="1"/>
</dbReference>
<evidence type="ECO:0000313" key="8">
    <source>
        <dbReference type="EMBL" id="RXH10977.1"/>
    </source>
</evidence>